<keyword evidence="3" id="KW-1185">Reference proteome</keyword>
<reference evidence="2 3" key="1">
    <citation type="submission" date="2019-08" db="EMBL/GenBank/DDBJ databases">
        <title>Deep-cultivation of Planctomycetes and their phenomic and genomic characterization uncovers novel biology.</title>
        <authorList>
            <person name="Wiegand S."/>
            <person name="Jogler M."/>
            <person name="Boedeker C."/>
            <person name="Pinto D."/>
            <person name="Vollmers J."/>
            <person name="Rivas-Marin E."/>
            <person name="Kohn T."/>
            <person name="Peeters S.H."/>
            <person name="Heuer A."/>
            <person name="Rast P."/>
            <person name="Oberbeckmann S."/>
            <person name="Bunk B."/>
            <person name="Jeske O."/>
            <person name="Meyerdierks A."/>
            <person name="Storesund J.E."/>
            <person name="Kallscheuer N."/>
            <person name="Luecker S."/>
            <person name="Lage O.M."/>
            <person name="Pohl T."/>
            <person name="Merkel B.J."/>
            <person name="Hornburger P."/>
            <person name="Mueller R.-W."/>
            <person name="Bruemmer F."/>
            <person name="Labrenz M."/>
            <person name="Spormann A.M."/>
            <person name="Op den Camp H."/>
            <person name="Overmann J."/>
            <person name="Amann R."/>
            <person name="Jetten M.S.M."/>
            <person name="Mascher T."/>
            <person name="Medema M.H."/>
            <person name="Devos D.P."/>
            <person name="Kaster A.-K."/>
            <person name="Ovreas L."/>
            <person name="Rohde M."/>
            <person name="Galperin M.Y."/>
            <person name="Jogler C."/>
        </authorList>
    </citation>
    <scope>NUCLEOTIDE SEQUENCE [LARGE SCALE GENOMIC DNA]</scope>
    <source>
        <strain evidence="2 3">OJF2</strain>
    </source>
</reference>
<proteinExistence type="predicted"/>
<gene>
    <name evidence="2" type="ORF">OJF2_08510</name>
</gene>
<evidence type="ECO:0000313" key="2">
    <source>
        <dbReference type="EMBL" id="QEH32381.1"/>
    </source>
</evidence>
<dbReference type="AlphaFoldDB" id="A0A5B9VWY2"/>
<organism evidence="2 3">
    <name type="scientific">Aquisphaera giovannonii</name>
    <dbReference type="NCBI Taxonomy" id="406548"/>
    <lineage>
        <taxon>Bacteria</taxon>
        <taxon>Pseudomonadati</taxon>
        <taxon>Planctomycetota</taxon>
        <taxon>Planctomycetia</taxon>
        <taxon>Isosphaerales</taxon>
        <taxon>Isosphaeraceae</taxon>
        <taxon>Aquisphaera</taxon>
    </lineage>
</organism>
<dbReference type="Proteomes" id="UP000324233">
    <property type="component" value="Chromosome"/>
</dbReference>
<accession>A0A5B9VWY2</accession>
<dbReference type="EMBL" id="CP042997">
    <property type="protein sequence ID" value="QEH32381.1"/>
    <property type="molecule type" value="Genomic_DNA"/>
</dbReference>
<name>A0A5B9VWY2_9BACT</name>
<dbReference type="KEGG" id="agv:OJF2_08510"/>
<sequence>MAHGERDALARPRPLYLPSYPPRGAKASDHRRWDRREDPPRARFRRPTSAGGTDSPWEPAPSGDRVSR</sequence>
<protein>
    <submittedName>
        <fullName evidence="2">Uncharacterized protein</fullName>
    </submittedName>
</protein>
<evidence type="ECO:0000256" key="1">
    <source>
        <dbReference type="SAM" id="MobiDB-lite"/>
    </source>
</evidence>
<feature type="region of interest" description="Disordered" evidence="1">
    <location>
        <begin position="1"/>
        <end position="68"/>
    </location>
</feature>
<evidence type="ECO:0000313" key="3">
    <source>
        <dbReference type="Proteomes" id="UP000324233"/>
    </source>
</evidence>
<feature type="compositionally biased region" description="Basic and acidic residues" evidence="1">
    <location>
        <begin position="26"/>
        <end position="41"/>
    </location>
</feature>
<feature type="compositionally biased region" description="Basic and acidic residues" evidence="1">
    <location>
        <begin position="1"/>
        <end position="10"/>
    </location>
</feature>